<comment type="caution">
    <text evidence="1">The sequence shown here is derived from an EMBL/GenBank/DDBJ whole genome shotgun (WGS) entry which is preliminary data.</text>
</comment>
<dbReference type="OrthoDB" id="6379801at2759"/>
<dbReference type="AlphaFoldDB" id="A0A8X6HQL0"/>
<gene>
    <name evidence="1" type="primary">NCL1_31301</name>
    <name evidence="1" type="ORF">TNCT_537331</name>
</gene>
<organism evidence="1 2">
    <name type="scientific">Trichonephila clavata</name>
    <name type="common">Joro spider</name>
    <name type="synonym">Nephila clavata</name>
    <dbReference type="NCBI Taxonomy" id="2740835"/>
    <lineage>
        <taxon>Eukaryota</taxon>
        <taxon>Metazoa</taxon>
        <taxon>Ecdysozoa</taxon>
        <taxon>Arthropoda</taxon>
        <taxon>Chelicerata</taxon>
        <taxon>Arachnida</taxon>
        <taxon>Araneae</taxon>
        <taxon>Araneomorphae</taxon>
        <taxon>Entelegynae</taxon>
        <taxon>Araneoidea</taxon>
        <taxon>Nephilidae</taxon>
        <taxon>Trichonephila</taxon>
    </lineage>
</organism>
<evidence type="ECO:0000313" key="2">
    <source>
        <dbReference type="Proteomes" id="UP000887116"/>
    </source>
</evidence>
<dbReference type="EMBL" id="BMAO01019061">
    <property type="protein sequence ID" value="GFR28078.1"/>
    <property type="molecule type" value="Genomic_DNA"/>
</dbReference>
<proteinExistence type="predicted"/>
<reference evidence="1" key="1">
    <citation type="submission" date="2020-07" db="EMBL/GenBank/DDBJ databases">
        <title>Multicomponent nature underlies the extraordinary mechanical properties of spider dragline silk.</title>
        <authorList>
            <person name="Kono N."/>
            <person name="Nakamura H."/>
            <person name="Mori M."/>
            <person name="Yoshida Y."/>
            <person name="Ohtoshi R."/>
            <person name="Malay A.D."/>
            <person name="Moran D.A.P."/>
            <person name="Tomita M."/>
            <person name="Numata K."/>
            <person name="Arakawa K."/>
        </authorList>
    </citation>
    <scope>NUCLEOTIDE SEQUENCE</scope>
</reference>
<keyword evidence="2" id="KW-1185">Reference proteome</keyword>
<evidence type="ECO:0000313" key="1">
    <source>
        <dbReference type="EMBL" id="GFR28078.1"/>
    </source>
</evidence>
<accession>A0A8X6HQL0</accession>
<protein>
    <submittedName>
        <fullName evidence="1">Zinc finger protein</fullName>
    </submittedName>
</protein>
<dbReference type="Proteomes" id="UP000887116">
    <property type="component" value="Unassembled WGS sequence"/>
</dbReference>
<name>A0A8X6HQL0_TRICU</name>
<sequence length="180" mass="19937">METNADDPPAGDIVENAPVPERKVRAPPPFFVNPKGDWRQLVAIGKMHAPSFQSQMAGRFLKVTVADADQYRALNSFLTEAGVEFKSFNLKEDRPVKVVIRGLPSNTEPEDIQAEIEAEGFKCETNFPKHEPGDVSFKSPSSVVFWQGSFEVAPEKYSVTLSPFRNHSLIALGATLKFTL</sequence>